<proteinExistence type="predicted"/>
<comment type="caution">
    <text evidence="4">The sequence shown here is derived from an EMBL/GenBank/DDBJ whole genome shotgun (WGS) entry which is preliminary data.</text>
</comment>
<evidence type="ECO:0000313" key="4">
    <source>
        <dbReference type="EMBL" id="GAA4225352.1"/>
    </source>
</evidence>
<dbReference type="Pfam" id="PF07859">
    <property type="entry name" value="Abhydrolase_3"/>
    <property type="match status" value="1"/>
</dbReference>
<evidence type="ECO:0000259" key="3">
    <source>
        <dbReference type="Pfam" id="PF07859"/>
    </source>
</evidence>
<protein>
    <recommendedName>
        <fullName evidence="3">Alpha/beta hydrolase fold-3 domain-containing protein</fullName>
    </recommendedName>
</protein>
<dbReference type="InterPro" id="IPR013094">
    <property type="entry name" value="AB_hydrolase_3"/>
</dbReference>
<dbReference type="Gene3D" id="3.40.50.1820">
    <property type="entry name" value="alpha/beta hydrolase"/>
    <property type="match status" value="1"/>
</dbReference>
<evidence type="ECO:0000256" key="2">
    <source>
        <dbReference type="SAM" id="MobiDB-lite"/>
    </source>
</evidence>
<dbReference type="Proteomes" id="UP001501710">
    <property type="component" value="Unassembled WGS sequence"/>
</dbReference>
<dbReference type="SUPFAM" id="SSF53474">
    <property type="entry name" value="alpha/beta-Hydrolases"/>
    <property type="match status" value="1"/>
</dbReference>
<evidence type="ECO:0000256" key="1">
    <source>
        <dbReference type="ARBA" id="ARBA00022801"/>
    </source>
</evidence>
<reference evidence="5" key="1">
    <citation type="journal article" date="2019" name="Int. J. Syst. Evol. Microbiol.">
        <title>The Global Catalogue of Microorganisms (GCM) 10K type strain sequencing project: providing services to taxonomists for standard genome sequencing and annotation.</title>
        <authorList>
            <consortium name="The Broad Institute Genomics Platform"/>
            <consortium name="The Broad Institute Genome Sequencing Center for Infectious Disease"/>
            <person name="Wu L."/>
            <person name="Ma J."/>
        </authorList>
    </citation>
    <scope>NUCLEOTIDE SEQUENCE [LARGE SCALE GENOMIC DNA]</scope>
    <source>
        <strain evidence="5">JCM 17440</strain>
    </source>
</reference>
<dbReference type="EMBL" id="BAABAS010000003">
    <property type="protein sequence ID" value="GAA4225352.1"/>
    <property type="molecule type" value="Genomic_DNA"/>
</dbReference>
<dbReference type="InterPro" id="IPR050300">
    <property type="entry name" value="GDXG_lipolytic_enzyme"/>
</dbReference>
<dbReference type="InterPro" id="IPR029058">
    <property type="entry name" value="AB_hydrolase_fold"/>
</dbReference>
<dbReference type="RefSeq" id="WP_344889460.1">
    <property type="nucleotide sequence ID" value="NZ_BAABAS010000003.1"/>
</dbReference>
<keyword evidence="1" id="KW-0378">Hydrolase</keyword>
<keyword evidence="5" id="KW-1185">Reference proteome</keyword>
<accession>A0ABP8BT21</accession>
<dbReference type="PANTHER" id="PTHR48081">
    <property type="entry name" value="AB HYDROLASE SUPERFAMILY PROTEIN C4A8.06C"/>
    <property type="match status" value="1"/>
</dbReference>
<evidence type="ECO:0000313" key="5">
    <source>
        <dbReference type="Proteomes" id="UP001501710"/>
    </source>
</evidence>
<feature type="region of interest" description="Disordered" evidence="2">
    <location>
        <begin position="337"/>
        <end position="363"/>
    </location>
</feature>
<feature type="domain" description="Alpha/beta hydrolase fold-3" evidence="3">
    <location>
        <begin position="80"/>
        <end position="310"/>
    </location>
</feature>
<name>A0ABP8BT21_9ACTN</name>
<sequence length="363" mass="38728">MPHANKAHWQSLFRGEPVTHTFARSVDDLVAGRRRPAPPALSGDLAARVRLHEDVPIGGLDGTLTAEIYQPRTPGPHPVLVYVHGGGWYTGSASMDRRYCASIAAEGMLVVAVGYALAPEHPFPRALEDCVYAARWAVKNADAYDGDPDRLAVAGCSAGANLAAGTALVLHGADDQAHVERPGTGRSGVQRPGTRLDGGDLADMPVTVSALLLLFGMLDAHRWICDPKYYAGEPEITLSAYLGPNFSGKLRDPLVSPALSPSLHVLPATYLSCGDEDALLGHSLAMTGRLADADVPVTLSVVPNADHEFLKIPERVEGARAENERIVTWLRERLGLPERAAPPERVGPPERTGLPEQEIGEAP</sequence>
<organism evidence="4 5">
    <name type="scientific">Actinomadura meridiana</name>
    <dbReference type="NCBI Taxonomy" id="559626"/>
    <lineage>
        <taxon>Bacteria</taxon>
        <taxon>Bacillati</taxon>
        <taxon>Actinomycetota</taxon>
        <taxon>Actinomycetes</taxon>
        <taxon>Streptosporangiales</taxon>
        <taxon>Thermomonosporaceae</taxon>
        <taxon>Actinomadura</taxon>
    </lineage>
</organism>
<gene>
    <name evidence="4" type="ORF">GCM10022254_07100</name>
</gene>